<sequence>MNTFIFFASILALANANAVPDEGPGSNSASPGRGAESSKSSTSEASSIALAASPAGDAEPSKPPTSEASPIDIKDNLLYVLDLGQFHCDGKAFGNITISNEPAQQVYLYPIVQDNQDIVISSLSEGKYTKISTYTKDQAGKYPEFPGHFAVANQKIKNVEYSTSDHDLKYSVYVIPPEVSSGNVVGKPHELKFNVDSVFTCNSNALPAITKSYPFIVTNNARTASLVSSTLVLAFAAIFLL</sequence>
<protein>
    <submittedName>
        <fullName evidence="1">Uncharacterized protein</fullName>
    </submittedName>
</protein>
<gene>
    <name evidence="1" type="ORF">DSO57_1015266</name>
</gene>
<accession>A0ACC2T5C7</accession>
<proteinExistence type="predicted"/>
<name>A0ACC2T5C7_9FUNG</name>
<evidence type="ECO:0000313" key="1">
    <source>
        <dbReference type="EMBL" id="KAJ9069772.1"/>
    </source>
</evidence>
<reference evidence="1" key="1">
    <citation type="submission" date="2022-04" db="EMBL/GenBank/DDBJ databases">
        <title>Genome of the entomopathogenic fungus Entomophthora muscae.</title>
        <authorList>
            <person name="Elya C."/>
            <person name="Lovett B.R."/>
            <person name="Lee E."/>
            <person name="Macias A.M."/>
            <person name="Hajek A.E."/>
            <person name="De Bivort B.L."/>
            <person name="Kasson M.T."/>
            <person name="De Fine Licht H.H."/>
            <person name="Stajich J.E."/>
        </authorList>
    </citation>
    <scope>NUCLEOTIDE SEQUENCE</scope>
    <source>
        <strain evidence="1">Berkeley</strain>
    </source>
</reference>
<dbReference type="Proteomes" id="UP001165960">
    <property type="component" value="Unassembled WGS sequence"/>
</dbReference>
<organism evidence="1 2">
    <name type="scientific">Entomophthora muscae</name>
    <dbReference type="NCBI Taxonomy" id="34485"/>
    <lineage>
        <taxon>Eukaryota</taxon>
        <taxon>Fungi</taxon>
        <taxon>Fungi incertae sedis</taxon>
        <taxon>Zoopagomycota</taxon>
        <taxon>Entomophthoromycotina</taxon>
        <taxon>Entomophthoromycetes</taxon>
        <taxon>Entomophthorales</taxon>
        <taxon>Entomophthoraceae</taxon>
        <taxon>Entomophthora</taxon>
    </lineage>
</organism>
<evidence type="ECO:0000313" key="2">
    <source>
        <dbReference type="Proteomes" id="UP001165960"/>
    </source>
</evidence>
<dbReference type="EMBL" id="QTSX02003610">
    <property type="protein sequence ID" value="KAJ9069772.1"/>
    <property type="molecule type" value="Genomic_DNA"/>
</dbReference>
<keyword evidence="2" id="KW-1185">Reference proteome</keyword>
<comment type="caution">
    <text evidence="1">The sequence shown here is derived from an EMBL/GenBank/DDBJ whole genome shotgun (WGS) entry which is preliminary data.</text>
</comment>